<keyword evidence="2" id="KW-1185">Reference proteome</keyword>
<accession>A0A1C7MNS9</accession>
<dbReference type="AlphaFoldDB" id="A0A1C7MNS9"/>
<gene>
    <name evidence="1" type="ORF">A0H81_03723</name>
</gene>
<evidence type="ECO:0000313" key="1">
    <source>
        <dbReference type="EMBL" id="OBZ76614.1"/>
    </source>
</evidence>
<protein>
    <submittedName>
        <fullName evidence="1">Uncharacterized protein</fullName>
    </submittedName>
</protein>
<proteinExistence type="predicted"/>
<sequence length="139" mass="15802">MNVVELKQNGVADLRFENERSRVTRVAPRGRVFSRARKYFFLSKLLNSVAQPTKMSQDSDETSAEAKPLLVSTHPLKLMVLSAPALSLLSLAYVWHLHGFPYDGSRLFKIWTRLWKAVSTDHNSRLATAYCMIHEQAAI</sequence>
<reference evidence="1 2" key="1">
    <citation type="submission" date="2016-03" db="EMBL/GenBank/DDBJ databases">
        <title>Whole genome sequencing of Grifola frondosa 9006-11.</title>
        <authorList>
            <person name="Min B."/>
            <person name="Park H."/>
            <person name="Kim J.-G."/>
            <person name="Cho H."/>
            <person name="Oh Y.-L."/>
            <person name="Kong W.-S."/>
            <person name="Choi I.-G."/>
        </authorList>
    </citation>
    <scope>NUCLEOTIDE SEQUENCE [LARGE SCALE GENOMIC DNA]</scope>
    <source>
        <strain evidence="1 2">9006-11</strain>
    </source>
</reference>
<dbReference type="EMBL" id="LUGG01000003">
    <property type="protein sequence ID" value="OBZ76614.1"/>
    <property type="molecule type" value="Genomic_DNA"/>
</dbReference>
<name>A0A1C7MNS9_GRIFR</name>
<comment type="caution">
    <text evidence="1">The sequence shown here is derived from an EMBL/GenBank/DDBJ whole genome shotgun (WGS) entry which is preliminary data.</text>
</comment>
<evidence type="ECO:0000313" key="2">
    <source>
        <dbReference type="Proteomes" id="UP000092993"/>
    </source>
</evidence>
<organism evidence="1 2">
    <name type="scientific">Grifola frondosa</name>
    <name type="common">Maitake</name>
    <name type="synonym">Polyporus frondosus</name>
    <dbReference type="NCBI Taxonomy" id="5627"/>
    <lineage>
        <taxon>Eukaryota</taxon>
        <taxon>Fungi</taxon>
        <taxon>Dikarya</taxon>
        <taxon>Basidiomycota</taxon>
        <taxon>Agaricomycotina</taxon>
        <taxon>Agaricomycetes</taxon>
        <taxon>Polyporales</taxon>
        <taxon>Grifolaceae</taxon>
        <taxon>Grifola</taxon>
    </lineage>
</organism>
<dbReference type="Proteomes" id="UP000092993">
    <property type="component" value="Unassembled WGS sequence"/>
</dbReference>